<dbReference type="Gene3D" id="1.10.3720.10">
    <property type="entry name" value="MetI-like"/>
    <property type="match status" value="2"/>
</dbReference>
<gene>
    <name evidence="9" type="ORF">U6N30_32150</name>
</gene>
<name>A0ABZ1B324_9ACTN</name>
<dbReference type="PANTHER" id="PTHR30151:SF25">
    <property type="entry name" value="TAURINE TRANSPORT SYSTEM PERMEASE PROTEIN TAUC"/>
    <property type="match status" value="1"/>
</dbReference>
<sequence>MDDPAAPPRTPRRRSVPQAVLGLIGLVGLVALVEILPRIGVLPRRYFPTSSEIGSALAEQLGRSEFWTAVLDTLQGWALGLAIASVAGVVLGILIGTSRFTREFTASTIEFLRPIPSVALIPIAVLLFGSDIESKLMLVIYASFWQVLIQVLYGVQDVDPVAQDTARAYGLGRWARIRHVTWPTALPYVMTGLRLAAAVALILAVTAELVIGNPGLGKLLSNAQSSGAVAATYAIVVVTGILGVLVNIIFRTVERRALSWHPSQRGGAGMSALRRVGMVLGLPVILLAAWWFLSAGSTNFFFPPLSEILDSLVEEWFGPRLVDDVWPSLYRLAAGYALAAAVSLALGVLIGTSRTVRGLTEPVFEFFRAIPPPVLVPIFILLFGIGDGMKVVVIAFGCMWPILLNTVEGVRAVDEVLSDTGRVYGVAGWSRLRYLVLPSASPQIFAGLRQGLSVAIILMVISELFAATNGLGFAVVQAQRSFAIAETWAGMLMLGLLGFLLALLFRFVENRQLRWYHGLRQAQRSS</sequence>
<feature type="transmembrane region" description="Helical" evidence="7">
    <location>
        <begin position="20"/>
        <end position="41"/>
    </location>
</feature>
<dbReference type="EMBL" id="CP141261">
    <property type="protein sequence ID" value="WRL64163.1"/>
    <property type="molecule type" value="Genomic_DNA"/>
</dbReference>
<comment type="similarity">
    <text evidence="7">Belongs to the binding-protein-dependent transport system permease family.</text>
</comment>
<dbReference type="Proteomes" id="UP001324287">
    <property type="component" value="Chromosome"/>
</dbReference>
<evidence type="ECO:0000313" key="10">
    <source>
        <dbReference type="Proteomes" id="UP001324287"/>
    </source>
</evidence>
<keyword evidence="2 7" id="KW-0813">Transport</keyword>
<feature type="transmembrane region" description="Helical" evidence="7">
    <location>
        <begin position="452"/>
        <end position="476"/>
    </location>
</feature>
<evidence type="ECO:0000256" key="6">
    <source>
        <dbReference type="ARBA" id="ARBA00023136"/>
    </source>
</evidence>
<evidence type="ECO:0000259" key="8">
    <source>
        <dbReference type="PROSITE" id="PS50928"/>
    </source>
</evidence>
<evidence type="ECO:0000256" key="7">
    <source>
        <dbReference type="RuleBase" id="RU363032"/>
    </source>
</evidence>
<reference evidence="9 10" key="1">
    <citation type="submission" date="2023-12" db="EMBL/GenBank/DDBJ databases">
        <title>Blastococcus brunescens sp. nov., an actonobacterium isolated from sandstone collected in sahara desert.</title>
        <authorList>
            <person name="Gtari M."/>
            <person name="Ghodhbane F."/>
        </authorList>
    </citation>
    <scope>NUCLEOTIDE SEQUENCE [LARGE SCALE GENOMIC DNA]</scope>
    <source>
        <strain evidence="9 10">BMG 8361</strain>
    </source>
</reference>
<feature type="transmembrane region" description="Helical" evidence="7">
    <location>
        <begin position="329"/>
        <end position="353"/>
    </location>
</feature>
<proteinExistence type="inferred from homology"/>
<feature type="domain" description="ABC transmembrane type-1" evidence="8">
    <location>
        <begin position="325"/>
        <end position="509"/>
    </location>
</feature>
<evidence type="ECO:0000256" key="5">
    <source>
        <dbReference type="ARBA" id="ARBA00022989"/>
    </source>
</evidence>
<dbReference type="InterPro" id="IPR000515">
    <property type="entry name" value="MetI-like"/>
</dbReference>
<evidence type="ECO:0000256" key="4">
    <source>
        <dbReference type="ARBA" id="ARBA00022692"/>
    </source>
</evidence>
<evidence type="ECO:0000256" key="1">
    <source>
        <dbReference type="ARBA" id="ARBA00004651"/>
    </source>
</evidence>
<keyword evidence="3" id="KW-1003">Cell membrane</keyword>
<organism evidence="9 10">
    <name type="scientific">Blastococcus brunescens</name>
    <dbReference type="NCBI Taxonomy" id="1564165"/>
    <lineage>
        <taxon>Bacteria</taxon>
        <taxon>Bacillati</taxon>
        <taxon>Actinomycetota</taxon>
        <taxon>Actinomycetes</taxon>
        <taxon>Geodermatophilales</taxon>
        <taxon>Geodermatophilaceae</taxon>
        <taxon>Blastococcus</taxon>
    </lineage>
</organism>
<keyword evidence="10" id="KW-1185">Reference proteome</keyword>
<dbReference type="PANTHER" id="PTHR30151">
    <property type="entry name" value="ALKANE SULFONATE ABC TRANSPORTER-RELATED, MEMBRANE SUBUNIT"/>
    <property type="match status" value="1"/>
</dbReference>
<feature type="transmembrane region" description="Helical" evidence="7">
    <location>
        <begin position="374"/>
        <end position="403"/>
    </location>
</feature>
<feature type="transmembrane region" description="Helical" evidence="7">
    <location>
        <begin position="77"/>
        <end position="99"/>
    </location>
</feature>
<accession>A0ABZ1B324</accession>
<feature type="transmembrane region" description="Helical" evidence="7">
    <location>
        <begin position="185"/>
        <end position="211"/>
    </location>
</feature>
<feature type="transmembrane region" description="Helical" evidence="7">
    <location>
        <begin position="488"/>
        <end position="508"/>
    </location>
</feature>
<feature type="transmembrane region" description="Helical" evidence="7">
    <location>
        <begin position="136"/>
        <end position="155"/>
    </location>
</feature>
<dbReference type="RefSeq" id="WP_324275491.1">
    <property type="nucleotide sequence ID" value="NZ_CP141261.1"/>
</dbReference>
<dbReference type="CDD" id="cd06261">
    <property type="entry name" value="TM_PBP2"/>
    <property type="match status" value="1"/>
</dbReference>
<dbReference type="InterPro" id="IPR035906">
    <property type="entry name" value="MetI-like_sf"/>
</dbReference>
<keyword evidence="5 7" id="KW-1133">Transmembrane helix</keyword>
<dbReference type="PROSITE" id="PS50928">
    <property type="entry name" value="ABC_TM1"/>
    <property type="match status" value="2"/>
</dbReference>
<evidence type="ECO:0000256" key="2">
    <source>
        <dbReference type="ARBA" id="ARBA00022448"/>
    </source>
</evidence>
<feature type="transmembrane region" description="Helical" evidence="7">
    <location>
        <begin position="111"/>
        <end position="130"/>
    </location>
</feature>
<evidence type="ECO:0000256" key="3">
    <source>
        <dbReference type="ARBA" id="ARBA00022475"/>
    </source>
</evidence>
<feature type="transmembrane region" description="Helical" evidence="7">
    <location>
        <begin position="272"/>
        <end position="293"/>
    </location>
</feature>
<protein>
    <submittedName>
        <fullName evidence="9">ABC transporter permease</fullName>
    </submittedName>
</protein>
<dbReference type="SUPFAM" id="SSF161098">
    <property type="entry name" value="MetI-like"/>
    <property type="match status" value="2"/>
</dbReference>
<keyword evidence="6 7" id="KW-0472">Membrane</keyword>
<keyword evidence="4 7" id="KW-0812">Transmembrane</keyword>
<evidence type="ECO:0000313" key="9">
    <source>
        <dbReference type="EMBL" id="WRL64163.1"/>
    </source>
</evidence>
<feature type="transmembrane region" description="Helical" evidence="7">
    <location>
        <begin position="231"/>
        <end position="251"/>
    </location>
</feature>
<feature type="domain" description="ABC transmembrane type-1" evidence="8">
    <location>
        <begin position="70"/>
        <end position="254"/>
    </location>
</feature>
<dbReference type="Pfam" id="PF00528">
    <property type="entry name" value="BPD_transp_1"/>
    <property type="match status" value="2"/>
</dbReference>
<comment type="subcellular location">
    <subcellularLocation>
        <location evidence="1 7">Cell membrane</location>
        <topology evidence="1 7">Multi-pass membrane protein</topology>
    </subcellularLocation>
</comment>